<evidence type="ECO:0000313" key="2">
    <source>
        <dbReference type="EMBL" id="OQR76988.1"/>
    </source>
</evidence>
<dbReference type="EMBL" id="MNPL01004077">
    <property type="protein sequence ID" value="OQR76988.1"/>
    <property type="molecule type" value="Genomic_DNA"/>
</dbReference>
<evidence type="ECO:0000313" key="3">
    <source>
        <dbReference type="Proteomes" id="UP000192247"/>
    </source>
</evidence>
<dbReference type="InParanoid" id="A0A1V9XUE8"/>
<reference evidence="2 3" key="1">
    <citation type="journal article" date="2017" name="Gigascience">
        <title>Draft genome of the honey bee ectoparasitic mite, Tropilaelaps mercedesae, is shaped by the parasitic life history.</title>
        <authorList>
            <person name="Dong X."/>
            <person name="Armstrong S.D."/>
            <person name="Xia D."/>
            <person name="Makepeace B.L."/>
            <person name="Darby A.C."/>
            <person name="Kadowaki T."/>
        </authorList>
    </citation>
    <scope>NUCLEOTIDE SEQUENCE [LARGE SCALE GENOMIC DNA]</scope>
    <source>
        <strain evidence="2">Wuxi-XJTLU</strain>
    </source>
</reference>
<name>A0A1V9XUE8_9ACAR</name>
<feature type="region of interest" description="Disordered" evidence="1">
    <location>
        <begin position="42"/>
        <end position="77"/>
    </location>
</feature>
<proteinExistence type="predicted"/>
<organism evidence="2 3">
    <name type="scientific">Tropilaelaps mercedesae</name>
    <dbReference type="NCBI Taxonomy" id="418985"/>
    <lineage>
        <taxon>Eukaryota</taxon>
        <taxon>Metazoa</taxon>
        <taxon>Ecdysozoa</taxon>
        <taxon>Arthropoda</taxon>
        <taxon>Chelicerata</taxon>
        <taxon>Arachnida</taxon>
        <taxon>Acari</taxon>
        <taxon>Parasitiformes</taxon>
        <taxon>Mesostigmata</taxon>
        <taxon>Gamasina</taxon>
        <taxon>Dermanyssoidea</taxon>
        <taxon>Laelapidae</taxon>
        <taxon>Tropilaelaps</taxon>
    </lineage>
</organism>
<comment type="caution">
    <text evidence="2">The sequence shown here is derived from an EMBL/GenBank/DDBJ whole genome shotgun (WGS) entry which is preliminary data.</text>
</comment>
<sequence length="147" mass="16426">MYNIVDAIYQMLGSGAGAEEESPRERVDKIFEQLDKSRIDATAKAGAAQMSGRGPLQMVTQSRRTASHKPMRGDMPVRGRGDVLRLYCASLKDCAKRKGQSLLNYQIFVQLFDHPASSVAGARPEVIRRGTDLVKKRHTEQDDREAY</sequence>
<gene>
    <name evidence="2" type="ORF">BIW11_07415</name>
</gene>
<keyword evidence="3" id="KW-1185">Reference proteome</keyword>
<dbReference type="STRING" id="418985.A0A1V9XUE8"/>
<accession>A0A1V9XUE8</accession>
<evidence type="ECO:0000256" key="1">
    <source>
        <dbReference type="SAM" id="MobiDB-lite"/>
    </source>
</evidence>
<dbReference type="Proteomes" id="UP000192247">
    <property type="component" value="Unassembled WGS sequence"/>
</dbReference>
<dbReference type="AlphaFoldDB" id="A0A1V9XUE8"/>
<dbReference type="OrthoDB" id="191686at2759"/>
<protein>
    <submittedName>
        <fullName evidence="2">Frequenin-1-like</fullName>
    </submittedName>
</protein>